<evidence type="ECO:0000313" key="2">
    <source>
        <dbReference type="Proteomes" id="UP001153714"/>
    </source>
</evidence>
<gene>
    <name evidence="1" type="ORF">DIATSA_LOCUS1862</name>
</gene>
<sequence length="169" mass="20310">MNDKNPYLLFSELSIALYKLRHSKVFIINVQFNPYLKKDLLNYNIKLLTKNYPNCNFLEINTKNFLTNRNHYLNQLCMKINCEIDYITYYNEYLAPQQIKKRLLKSMKLNNHLNKSKKNKITLIQKTIPFYFRKKVIDKLTVSPNDNFFRMQKSSCPISSEHSEHSKQM</sequence>
<dbReference type="AlphaFoldDB" id="A0A9N9QUS8"/>
<dbReference type="OrthoDB" id="7490061at2759"/>
<organism evidence="1 2">
    <name type="scientific">Diatraea saccharalis</name>
    <name type="common">sugarcane borer</name>
    <dbReference type="NCBI Taxonomy" id="40085"/>
    <lineage>
        <taxon>Eukaryota</taxon>
        <taxon>Metazoa</taxon>
        <taxon>Ecdysozoa</taxon>
        <taxon>Arthropoda</taxon>
        <taxon>Hexapoda</taxon>
        <taxon>Insecta</taxon>
        <taxon>Pterygota</taxon>
        <taxon>Neoptera</taxon>
        <taxon>Endopterygota</taxon>
        <taxon>Lepidoptera</taxon>
        <taxon>Glossata</taxon>
        <taxon>Ditrysia</taxon>
        <taxon>Pyraloidea</taxon>
        <taxon>Crambidae</taxon>
        <taxon>Crambinae</taxon>
        <taxon>Diatraea</taxon>
    </lineage>
</organism>
<accession>A0A9N9QUS8</accession>
<evidence type="ECO:0000313" key="1">
    <source>
        <dbReference type="EMBL" id="CAG9783706.1"/>
    </source>
</evidence>
<reference evidence="1" key="1">
    <citation type="submission" date="2021-12" db="EMBL/GenBank/DDBJ databases">
        <authorList>
            <person name="King R."/>
        </authorList>
    </citation>
    <scope>NUCLEOTIDE SEQUENCE</scope>
</reference>
<dbReference type="Proteomes" id="UP001153714">
    <property type="component" value="Chromosome 11"/>
</dbReference>
<proteinExistence type="predicted"/>
<protein>
    <submittedName>
        <fullName evidence="1">Uncharacterized protein</fullName>
    </submittedName>
</protein>
<keyword evidence="2" id="KW-1185">Reference proteome</keyword>
<dbReference type="EMBL" id="OU893342">
    <property type="protein sequence ID" value="CAG9783706.1"/>
    <property type="molecule type" value="Genomic_DNA"/>
</dbReference>
<name>A0A9N9QUS8_9NEOP</name>
<reference evidence="1" key="2">
    <citation type="submission" date="2022-10" db="EMBL/GenBank/DDBJ databases">
        <authorList>
            <consortium name="ENA_rothamsted_submissions"/>
            <consortium name="culmorum"/>
            <person name="King R."/>
        </authorList>
    </citation>
    <scope>NUCLEOTIDE SEQUENCE</scope>
</reference>